<comment type="caution">
    <text evidence="2">The sequence shown here is derived from an EMBL/GenBank/DDBJ whole genome shotgun (WGS) entry which is preliminary data.</text>
</comment>
<proteinExistence type="predicted"/>
<gene>
    <name evidence="2" type="ORF">HPS56_02885</name>
</gene>
<keyword evidence="1" id="KW-1133">Transmembrane helix</keyword>
<keyword evidence="3" id="KW-1185">Reference proteome</keyword>
<feature type="transmembrane region" description="Helical" evidence="1">
    <location>
        <begin position="119"/>
        <end position="141"/>
    </location>
</feature>
<feature type="transmembrane region" description="Helical" evidence="1">
    <location>
        <begin position="47"/>
        <end position="66"/>
    </location>
</feature>
<sequence>MKIMDKNMSENTTETIFKDRTYSGSLKFGYGLMASNFITILKASWPFAMLFSIILSAICTILPTIYTSPDRLWIIAVLLFAGGLAETACYSGCVRLLTEYSQNNRMTRPRNWLTFNPQIFFRVLKAAIFMLLMTVFTATQTGACGYALTRLAGTELKPSPALTALALAIVFINFMIIIPATYPAMKYVMEKDTAFLPLMARHYRTGMRHFGFIMAIILVNIIIISVIGILLLQPLWIVSAANIQAYSGLAMGDSLGMPAYVMPVAFTVYTVAGFIQIYLRVSAIVNTCVMYGAIETGEASRLKAQQ</sequence>
<dbReference type="RefSeq" id="WP_172273571.1">
    <property type="nucleotide sequence ID" value="NZ_CASGMU010000002.1"/>
</dbReference>
<evidence type="ECO:0000256" key="1">
    <source>
        <dbReference type="SAM" id="Phobius"/>
    </source>
</evidence>
<evidence type="ECO:0000313" key="3">
    <source>
        <dbReference type="Proteomes" id="UP000714420"/>
    </source>
</evidence>
<feature type="transmembrane region" description="Helical" evidence="1">
    <location>
        <begin position="161"/>
        <end position="182"/>
    </location>
</feature>
<reference evidence="2 3" key="1">
    <citation type="submission" date="2020-05" db="EMBL/GenBank/DDBJ databases">
        <title>Distinct polysaccharide utilization as determinants for interspecies competition between intestinal Prevotella spp.</title>
        <authorList>
            <person name="Galvez E.J.C."/>
            <person name="Iljazovic A."/>
            <person name="Strowig T."/>
        </authorList>
    </citation>
    <scope>NUCLEOTIDE SEQUENCE [LARGE SCALE GENOMIC DNA]</scope>
    <source>
        <strain evidence="2 3">PMUR</strain>
    </source>
</reference>
<protein>
    <recommendedName>
        <fullName evidence="4">Glycerophosphoryl diester phosphodiesterase membrane domain-containing protein</fullName>
    </recommendedName>
</protein>
<evidence type="ECO:0008006" key="4">
    <source>
        <dbReference type="Google" id="ProtNLM"/>
    </source>
</evidence>
<name>A0ABX2AM51_9BACT</name>
<dbReference type="Proteomes" id="UP000714420">
    <property type="component" value="Unassembled WGS sequence"/>
</dbReference>
<keyword evidence="1" id="KW-0472">Membrane</keyword>
<dbReference type="EMBL" id="JABKKF010000002">
    <property type="protein sequence ID" value="NPD91304.1"/>
    <property type="molecule type" value="Genomic_DNA"/>
</dbReference>
<feature type="transmembrane region" description="Helical" evidence="1">
    <location>
        <begin position="210"/>
        <end position="237"/>
    </location>
</feature>
<feature type="transmembrane region" description="Helical" evidence="1">
    <location>
        <begin position="72"/>
        <end position="98"/>
    </location>
</feature>
<feature type="transmembrane region" description="Helical" evidence="1">
    <location>
        <begin position="257"/>
        <end position="279"/>
    </location>
</feature>
<keyword evidence="1" id="KW-0812">Transmembrane</keyword>
<accession>A0ABX2AM51</accession>
<evidence type="ECO:0000313" key="2">
    <source>
        <dbReference type="EMBL" id="NPD91304.1"/>
    </source>
</evidence>
<organism evidence="2 3">
    <name type="scientific">Xylanibacter muris</name>
    <dbReference type="NCBI Taxonomy" id="2736290"/>
    <lineage>
        <taxon>Bacteria</taxon>
        <taxon>Pseudomonadati</taxon>
        <taxon>Bacteroidota</taxon>
        <taxon>Bacteroidia</taxon>
        <taxon>Bacteroidales</taxon>
        <taxon>Prevotellaceae</taxon>
        <taxon>Xylanibacter</taxon>
    </lineage>
</organism>